<dbReference type="InterPro" id="IPR036782">
    <property type="entry name" value="NE0471-like_N"/>
</dbReference>
<reference evidence="1" key="1">
    <citation type="journal article" date="2020" name="mSystems">
        <title>Genome- and Community-Level Interaction Insights into Carbon Utilization and Element Cycling Functions of Hydrothermarchaeota in Hydrothermal Sediment.</title>
        <authorList>
            <person name="Zhou Z."/>
            <person name="Liu Y."/>
            <person name="Xu W."/>
            <person name="Pan J."/>
            <person name="Luo Z.H."/>
            <person name="Li M."/>
        </authorList>
    </citation>
    <scope>NUCLEOTIDE SEQUENCE [LARGE SCALE GENOMIC DNA]</scope>
    <source>
        <strain evidence="1">HyVt-483</strain>
    </source>
</reference>
<comment type="caution">
    <text evidence="1">The sequence shown here is derived from an EMBL/GenBank/DDBJ whole genome shotgun (WGS) entry which is preliminary data.</text>
</comment>
<gene>
    <name evidence="1" type="ORF">ENJ40_01145</name>
</gene>
<dbReference type="Proteomes" id="UP000886043">
    <property type="component" value="Unassembled WGS sequence"/>
</dbReference>
<dbReference type="AlphaFoldDB" id="A0A7C3CJ67"/>
<dbReference type="InterPro" id="IPR018841">
    <property type="entry name" value="DUF2442"/>
</dbReference>
<proteinExistence type="predicted"/>
<dbReference type="Pfam" id="PF10387">
    <property type="entry name" value="DUF2442"/>
    <property type="match status" value="1"/>
</dbReference>
<sequence length="94" mass="11160">MFIKIKKAEYIRDYKIKITFDDGSEGIVDLSESLEGKVFESLKDKKNFSKFKVDEELGTIVWENGADLAPEYLYFLAFKDRKDLQSKFKEWKYI</sequence>
<evidence type="ECO:0000313" key="1">
    <source>
        <dbReference type="EMBL" id="HFC97051.1"/>
    </source>
</evidence>
<dbReference type="EMBL" id="DRMH01000012">
    <property type="protein sequence ID" value="HFC97051.1"/>
    <property type="molecule type" value="Genomic_DNA"/>
</dbReference>
<dbReference type="Gene3D" id="3.30.2020.10">
    <property type="entry name" value="NE0471-like N-terminal domain"/>
    <property type="match status" value="1"/>
</dbReference>
<name>A0A7C3CJ67_9BACT</name>
<protein>
    <submittedName>
        <fullName evidence="1">DUF2442 domain-containing protein</fullName>
    </submittedName>
</protein>
<dbReference type="SUPFAM" id="SSF143880">
    <property type="entry name" value="NE0471 N-terminal domain-like"/>
    <property type="match status" value="1"/>
</dbReference>
<accession>A0A7C3CJ67</accession>
<organism evidence="1">
    <name type="scientific">Thermosulfurimonas dismutans</name>
    <dbReference type="NCBI Taxonomy" id="999894"/>
    <lineage>
        <taxon>Bacteria</taxon>
        <taxon>Pseudomonadati</taxon>
        <taxon>Thermodesulfobacteriota</taxon>
        <taxon>Thermodesulfobacteria</taxon>
        <taxon>Thermodesulfobacteriales</taxon>
        <taxon>Thermodesulfobacteriaceae</taxon>
        <taxon>Thermosulfurimonas</taxon>
    </lineage>
</organism>